<protein>
    <submittedName>
        <fullName evidence="2">Ring-cleaving dioxygenase</fullName>
    </submittedName>
</protein>
<dbReference type="Gene3D" id="3.10.180.10">
    <property type="entry name" value="2,3-Dihydroxybiphenyl 1,2-Dioxygenase, domain 1"/>
    <property type="match status" value="2"/>
</dbReference>
<dbReference type="PANTHER" id="PTHR36110:SF4">
    <property type="entry name" value="RING-CLEAVING DIOXYGENASE MHQA-RELATED"/>
    <property type="match status" value="1"/>
</dbReference>
<evidence type="ECO:0000313" key="2">
    <source>
        <dbReference type="EMBL" id="HER96209.1"/>
    </source>
</evidence>
<name>A0A7V2B0S9_RHOMR</name>
<dbReference type="CDD" id="cd08347">
    <property type="entry name" value="PcpA_C_like"/>
    <property type="match status" value="1"/>
</dbReference>
<dbReference type="InterPro" id="IPR052537">
    <property type="entry name" value="Extradiol_RC_dioxygenase"/>
</dbReference>
<dbReference type="InterPro" id="IPR037523">
    <property type="entry name" value="VOC_core"/>
</dbReference>
<dbReference type="InterPro" id="IPR004360">
    <property type="entry name" value="Glyas_Fos-R_dOase_dom"/>
</dbReference>
<gene>
    <name evidence="2" type="ORF">ENO59_06795</name>
</gene>
<keyword evidence="2" id="KW-0223">Dioxygenase</keyword>
<dbReference type="PANTHER" id="PTHR36110">
    <property type="entry name" value="RING-CLEAVING DIOXYGENASE MHQE-RELATED"/>
    <property type="match status" value="1"/>
</dbReference>
<dbReference type="EMBL" id="DSGB01000005">
    <property type="protein sequence ID" value="HER96209.1"/>
    <property type="molecule type" value="Genomic_DNA"/>
</dbReference>
<keyword evidence="2" id="KW-0560">Oxidoreductase</keyword>
<dbReference type="AlphaFoldDB" id="A0A7V2B0S9"/>
<reference evidence="2" key="1">
    <citation type="journal article" date="2020" name="mSystems">
        <title>Genome- and Community-Level Interaction Insights into Carbon Utilization and Element Cycling Functions of Hydrothermarchaeota in Hydrothermal Sediment.</title>
        <authorList>
            <person name="Zhou Z."/>
            <person name="Liu Y."/>
            <person name="Xu W."/>
            <person name="Pan J."/>
            <person name="Luo Z.H."/>
            <person name="Li M."/>
        </authorList>
    </citation>
    <scope>NUCLEOTIDE SEQUENCE [LARGE SCALE GENOMIC DNA]</scope>
    <source>
        <strain evidence="2">SpSt-143</strain>
    </source>
</reference>
<dbReference type="GO" id="GO:0051213">
    <property type="term" value="F:dioxygenase activity"/>
    <property type="evidence" value="ECO:0007669"/>
    <property type="project" value="UniProtKB-KW"/>
</dbReference>
<proteinExistence type="predicted"/>
<dbReference type="SUPFAM" id="SSF54593">
    <property type="entry name" value="Glyoxalase/Bleomycin resistance protein/Dihydroxybiphenyl dioxygenase"/>
    <property type="match status" value="1"/>
</dbReference>
<comment type="caution">
    <text evidence="2">The sequence shown here is derived from an EMBL/GenBank/DDBJ whole genome shotgun (WGS) entry which is preliminary data.</text>
</comment>
<dbReference type="Pfam" id="PF00903">
    <property type="entry name" value="Glyoxalase"/>
    <property type="match status" value="2"/>
</dbReference>
<sequence>MGVHGIHHVTALCGPAQENVDFYVGVLGLRLVKRSVNQDDPTTYHLFYADGVGTPGTSLTFFPQPSLSSARSGTGRIMEVVFAVPSESFAYWQQRLARYGVAYSLVETCFGEQALSFQDPHGLQLALIGTEKMRPFVPWDKSPVPPAHQLRGFYVVRLWERALEPTEQVLLGLLGFRQVAQEGAWYRYAVEEGAPGQLIDVQVLPGVSSGRDGRGGVHHVAWRVPDVEAANRLRRLVAAAGLRPSGLVDRFWFTSVYFREPGGVLFELATDGPGFGRDEDLAHLGMRLVLPPWLEPHRRDLEAALPPLRLPEPTAWV</sequence>
<dbReference type="PROSITE" id="PS51819">
    <property type="entry name" value="VOC"/>
    <property type="match status" value="2"/>
</dbReference>
<feature type="domain" description="VOC" evidence="1">
    <location>
        <begin position="152"/>
        <end position="271"/>
    </location>
</feature>
<dbReference type="InterPro" id="IPR029068">
    <property type="entry name" value="Glyas_Bleomycin-R_OHBP_Dase"/>
</dbReference>
<feature type="domain" description="VOC" evidence="1">
    <location>
        <begin position="5"/>
        <end position="130"/>
    </location>
</feature>
<organism evidence="2">
    <name type="scientific">Rhodothermus marinus</name>
    <name type="common">Rhodothermus obamensis</name>
    <dbReference type="NCBI Taxonomy" id="29549"/>
    <lineage>
        <taxon>Bacteria</taxon>
        <taxon>Pseudomonadati</taxon>
        <taxon>Rhodothermota</taxon>
        <taxon>Rhodothermia</taxon>
        <taxon>Rhodothermales</taxon>
        <taxon>Rhodothermaceae</taxon>
        <taxon>Rhodothermus</taxon>
    </lineage>
</organism>
<evidence type="ECO:0000259" key="1">
    <source>
        <dbReference type="PROSITE" id="PS51819"/>
    </source>
</evidence>
<accession>A0A7V2B0S9</accession>